<proteinExistence type="predicted"/>
<dbReference type="AlphaFoldDB" id="A0A1M6G7Y5"/>
<sequence length="252" mass="27527">MEVVILGDSHSVALGRGLAQLARRGPLPCAASAVKLCSSPRLLQPFFAREPDGIRLTDPEAAQALTQLNGTPVLDASRPGRVYAFVMGFTIQPFTRDPSWRRHAPWQEARQGEIPLSTGMIRAAYLHHARHILEFLRAVAALGVPAVVVSGPPVRADDIAITRNIMRPEVALRIDAMVRETMTETLAGIGLPAVLPPAEAFEDGWLREELREGGRDFHHANALYGEAMVPLILQAGMKQEARVSETLTKRPD</sequence>
<dbReference type="RefSeq" id="WP_073133503.1">
    <property type="nucleotide sequence ID" value="NZ_FQZF01000008.1"/>
</dbReference>
<reference evidence="1 2" key="1">
    <citation type="submission" date="2016-11" db="EMBL/GenBank/DDBJ databases">
        <authorList>
            <person name="Jaros S."/>
            <person name="Januszkiewicz K."/>
            <person name="Wedrychowicz H."/>
        </authorList>
    </citation>
    <scope>NUCLEOTIDE SEQUENCE [LARGE SCALE GENOMIC DNA]</scope>
    <source>
        <strain evidence="1 2">DSM 14916</strain>
    </source>
</reference>
<evidence type="ECO:0008006" key="3">
    <source>
        <dbReference type="Google" id="ProtNLM"/>
    </source>
</evidence>
<gene>
    <name evidence="1" type="ORF">SAMN02745194_01646</name>
</gene>
<dbReference type="Proteomes" id="UP000184387">
    <property type="component" value="Unassembled WGS sequence"/>
</dbReference>
<organism evidence="1 2">
    <name type="scientific">Muricoccus roseus</name>
    <dbReference type="NCBI Taxonomy" id="198092"/>
    <lineage>
        <taxon>Bacteria</taxon>
        <taxon>Pseudomonadati</taxon>
        <taxon>Pseudomonadota</taxon>
        <taxon>Alphaproteobacteria</taxon>
        <taxon>Acetobacterales</taxon>
        <taxon>Roseomonadaceae</taxon>
        <taxon>Muricoccus</taxon>
    </lineage>
</organism>
<dbReference type="OrthoDB" id="7851395at2"/>
<evidence type="ECO:0000313" key="1">
    <source>
        <dbReference type="EMBL" id="SHJ06029.1"/>
    </source>
</evidence>
<keyword evidence="2" id="KW-1185">Reference proteome</keyword>
<dbReference type="EMBL" id="FQZF01000008">
    <property type="protein sequence ID" value="SHJ06029.1"/>
    <property type="molecule type" value="Genomic_DNA"/>
</dbReference>
<name>A0A1M6G7Y5_9PROT</name>
<protein>
    <recommendedName>
        <fullName evidence="3">SGNH/GDSL hydrolase family protein</fullName>
    </recommendedName>
</protein>
<dbReference type="STRING" id="198092.SAMN02745194_01646"/>
<accession>A0A1M6G7Y5</accession>
<evidence type="ECO:0000313" key="2">
    <source>
        <dbReference type="Proteomes" id="UP000184387"/>
    </source>
</evidence>